<name>A0A3E1NLY1_9BACT</name>
<dbReference type="Proteomes" id="UP000261284">
    <property type="component" value="Unassembled WGS sequence"/>
</dbReference>
<keyword evidence="6" id="KW-0653">Protein transport</keyword>
<dbReference type="Pfam" id="PF01618">
    <property type="entry name" value="MotA_ExbB"/>
    <property type="match status" value="1"/>
</dbReference>
<evidence type="ECO:0000256" key="2">
    <source>
        <dbReference type="ARBA" id="ARBA00022475"/>
    </source>
</evidence>
<feature type="transmembrane region" description="Helical" evidence="7">
    <location>
        <begin position="137"/>
        <end position="164"/>
    </location>
</feature>
<evidence type="ECO:0000256" key="1">
    <source>
        <dbReference type="ARBA" id="ARBA00004651"/>
    </source>
</evidence>
<dbReference type="RefSeq" id="WP_116847144.1">
    <property type="nucleotide sequence ID" value="NZ_QTJU01000002.1"/>
</dbReference>
<keyword evidence="5 7" id="KW-0472">Membrane</keyword>
<dbReference type="GO" id="GO:0017038">
    <property type="term" value="P:protein import"/>
    <property type="evidence" value="ECO:0007669"/>
    <property type="project" value="TreeGrafter"/>
</dbReference>
<evidence type="ECO:0000256" key="4">
    <source>
        <dbReference type="ARBA" id="ARBA00022989"/>
    </source>
</evidence>
<keyword evidence="2" id="KW-1003">Cell membrane</keyword>
<proteinExistence type="inferred from homology"/>
<dbReference type="EMBL" id="QTJU01000002">
    <property type="protein sequence ID" value="RFM28808.1"/>
    <property type="molecule type" value="Genomic_DNA"/>
</dbReference>
<accession>A0A3E1NLY1</accession>
<feature type="domain" description="MotA/TolQ/ExbB proton channel" evidence="8">
    <location>
        <begin position="96"/>
        <end position="217"/>
    </location>
</feature>
<comment type="subcellular location">
    <subcellularLocation>
        <location evidence="1">Cell membrane</location>
        <topology evidence="1">Multi-pass membrane protein</topology>
    </subcellularLocation>
    <subcellularLocation>
        <location evidence="6">Membrane</location>
        <topology evidence="6">Multi-pass membrane protein</topology>
    </subcellularLocation>
</comment>
<organism evidence="9 10">
    <name type="scientific">Deminuibacter soli</name>
    <dbReference type="NCBI Taxonomy" id="2291815"/>
    <lineage>
        <taxon>Bacteria</taxon>
        <taxon>Pseudomonadati</taxon>
        <taxon>Bacteroidota</taxon>
        <taxon>Chitinophagia</taxon>
        <taxon>Chitinophagales</taxon>
        <taxon>Chitinophagaceae</taxon>
        <taxon>Deminuibacter</taxon>
    </lineage>
</organism>
<dbReference type="GO" id="GO:0005886">
    <property type="term" value="C:plasma membrane"/>
    <property type="evidence" value="ECO:0007669"/>
    <property type="project" value="UniProtKB-SubCell"/>
</dbReference>
<sequence>MGFFLLQVPDTSKLVNAAAAAAQQAPQKINLWSLLDKGGWIMYPLYLLLAAAIFVFFERLIAISKASRIDANFMSIIRDNIMSGNISAARNLAKNTDNPVARIIDKGIQRIGKPIDSIEKSMENVGKLEMYKMERNLSILSLISGIAPMFGFLGTIVGMIQLFYEINSTGNFELSVIAGGIYVKMITSGSGLIIGLIAYVAHNFLTAQVDKTANKMEAASAEFLDVLQEPTR</sequence>
<evidence type="ECO:0000259" key="8">
    <source>
        <dbReference type="Pfam" id="PF01618"/>
    </source>
</evidence>
<comment type="caution">
    <text evidence="9">The sequence shown here is derived from an EMBL/GenBank/DDBJ whole genome shotgun (WGS) entry which is preliminary data.</text>
</comment>
<dbReference type="AlphaFoldDB" id="A0A3E1NLY1"/>
<reference evidence="9 10" key="1">
    <citation type="submission" date="2018-08" db="EMBL/GenBank/DDBJ databases">
        <title>Chitinophagaceae sp. K23C18032701, a novel bacterium isolated from forest soil.</title>
        <authorList>
            <person name="Wang C."/>
        </authorList>
    </citation>
    <scope>NUCLEOTIDE SEQUENCE [LARGE SCALE GENOMIC DNA]</scope>
    <source>
        <strain evidence="9 10">K23C18032701</strain>
    </source>
</reference>
<evidence type="ECO:0000256" key="5">
    <source>
        <dbReference type="ARBA" id="ARBA00023136"/>
    </source>
</evidence>
<evidence type="ECO:0000256" key="3">
    <source>
        <dbReference type="ARBA" id="ARBA00022692"/>
    </source>
</evidence>
<evidence type="ECO:0000313" key="9">
    <source>
        <dbReference type="EMBL" id="RFM28808.1"/>
    </source>
</evidence>
<dbReference type="InterPro" id="IPR050790">
    <property type="entry name" value="ExbB/TolQ_transport"/>
</dbReference>
<feature type="transmembrane region" description="Helical" evidence="7">
    <location>
        <begin position="176"/>
        <end position="201"/>
    </location>
</feature>
<keyword evidence="10" id="KW-1185">Reference proteome</keyword>
<protein>
    <submittedName>
        <fullName evidence="9">MotA/TolQ/ExbB proton channel family protein</fullName>
    </submittedName>
</protein>
<evidence type="ECO:0000256" key="7">
    <source>
        <dbReference type="SAM" id="Phobius"/>
    </source>
</evidence>
<dbReference type="OrthoDB" id="4045at2"/>
<dbReference type="PANTHER" id="PTHR30625:SF17">
    <property type="entry name" value="TOLQ-RELATED"/>
    <property type="match status" value="1"/>
</dbReference>
<dbReference type="InterPro" id="IPR002898">
    <property type="entry name" value="MotA_ExbB_proton_chnl"/>
</dbReference>
<evidence type="ECO:0000313" key="10">
    <source>
        <dbReference type="Proteomes" id="UP000261284"/>
    </source>
</evidence>
<evidence type="ECO:0000256" key="6">
    <source>
        <dbReference type="RuleBase" id="RU004057"/>
    </source>
</evidence>
<dbReference type="PANTHER" id="PTHR30625">
    <property type="entry name" value="PROTEIN TOLQ"/>
    <property type="match status" value="1"/>
</dbReference>
<gene>
    <name evidence="9" type="ORF">DXN05_08520</name>
</gene>
<keyword evidence="6" id="KW-0813">Transport</keyword>
<feature type="transmembrane region" description="Helical" evidence="7">
    <location>
        <begin position="40"/>
        <end position="57"/>
    </location>
</feature>
<keyword evidence="3 7" id="KW-0812">Transmembrane</keyword>
<comment type="similarity">
    <text evidence="6">Belongs to the exbB/tolQ family.</text>
</comment>
<keyword evidence="4 7" id="KW-1133">Transmembrane helix</keyword>